<evidence type="ECO:0000313" key="3">
    <source>
        <dbReference type="EMBL" id="UWM53204.1"/>
    </source>
</evidence>
<proteinExistence type="predicted"/>
<feature type="domain" description="Pyrrolo-quinoline quinone repeat" evidence="2">
    <location>
        <begin position="79"/>
        <end position="225"/>
    </location>
</feature>
<dbReference type="PROSITE" id="PS51257">
    <property type="entry name" value="PROKAR_LIPOPROTEIN"/>
    <property type="match status" value="1"/>
</dbReference>
<name>A0A9E7R035_9EURY</name>
<dbReference type="Proteomes" id="UP001057580">
    <property type="component" value="Chromosome"/>
</dbReference>
<dbReference type="Pfam" id="PF13360">
    <property type="entry name" value="PQQ_2"/>
    <property type="match status" value="1"/>
</dbReference>
<evidence type="ECO:0000256" key="1">
    <source>
        <dbReference type="SAM" id="MobiDB-lite"/>
    </source>
</evidence>
<sequence length="415" mass="42676">MERRRLLQRLAGLGVAAAVGLAGCTRGEQPGGTGTPTDTRTPTDGPTETRPPRTPTAPERYTRRGRGDGGAVVASEAFDATVAFHAAGDTVRAIERDGEGRWTAEGAPEDDVEGATIVGTDSLVVAWTGETRAYDPTDGSERWRAARGCVGPPAVVDDRVVLVDQQGRVVGRALSRDDERWTGALGGTPTGLVGVGGSVAVATRGPGDSALVRTLDPGDGSERWQVHPGYEVTTPPVAVDGRAVVGVLNSGHELGDATATASPTDGAASGAVVGCADGTEAWTTGVQGRVNRLLAGGSDRVFAAHEAFVFERLERRPHLSLLGPDGTEWTRRPAPASIGPVVTQGAVALSGRSPGSGDAPGDPVTLTRDQVTGDTIWRQSRGADAVAAAGDVFVVADGPRVRALDAPSGRERWTA</sequence>
<dbReference type="PANTHER" id="PTHR34512:SF30">
    <property type="entry name" value="OUTER MEMBRANE PROTEIN ASSEMBLY FACTOR BAMB"/>
    <property type="match status" value="1"/>
</dbReference>
<dbReference type="Gene3D" id="2.40.10.480">
    <property type="match status" value="1"/>
</dbReference>
<evidence type="ECO:0000259" key="2">
    <source>
        <dbReference type="Pfam" id="PF13360"/>
    </source>
</evidence>
<dbReference type="AlphaFoldDB" id="A0A9E7R035"/>
<feature type="region of interest" description="Disordered" evidence="1">
    <location>
        <begin position="22"/>
        <end position="68"/>
    </location>
</feature>
<dbReference type="SMART" id="SM00564">
    <property type="entry name" value="PQQ"/>
    <property type="match status" value="3"/>
</dbReference>
<dbReference type="GeneID" id="74943508"/>
<feature type="compositionally biased region" description="Low complexity" evidence="1">
    <location>
        <begin position="35"/>
        <end position="48"/>
    </location>
</feature>
<protein>
    <submittedName>
        <fullName evidence="3">PQQ-like beta-propeller repeat protein</fullName>
    </submittedName>
</protein>
<dbReference type="SUPFAM" id="SSF50998">
    <property type="entry name" value="Quinoprotein alcohol dehydrogenase-like"/>
    <property type="match status" value="1"/>
</dbReference>
<dbReference type="EMBL" id="CP104003">
    <property type="protein sequence ID" value="UWM53204.1"/>
    <property type="molecule type" value="Genomic_DNA"/>
</dbReference>
<organism evidence="3 4">
    <name type="scientific">Salinirubellus salinus</name>
    <dbReference type="NCBI Taxonomy" id="1364945"/>
    <lineage>
        <taxon>Archaea</taxon>
        <taxon>Methanobacteriati</taxon>
        <taxon>Methanobacteriota</taxon>
        <taxon>Stenosarchaea group</taxon>
        <taxon>Halobacteria</taxon>
        <taxon>Halobacteriales</taxon>
        <taxon>Natronomonadaceae</taxon>
        <taxon>Salinirubellus</taxon>
    </lineage>
</organism>
<reference evidence="3" key="1">
    <citation type="submission" date="2022-09" db="EMBL/GenBank/DDBJ databases">
        <title>Diverse halophilic archaea isolated from saline environments.</title>
        <authorList>
            <person name="Cui H.-L."/>
        </authorList>
    </citation>
    <scope>NUCLEOTIDE SEQUENCE</scope>
    <source>
        <strain evidence="3">ZS-35-S2</strain>
    </source>
</reference>
<dbReference type="InterPro" id="IPR018391">
    <property type="entry name" value="PQQ_b-propeller_rpt"/>
</dbReference>
<keyword evidence="4" id="KW-1185">Reference proteome</keyword>
<dbReference type="PANTHER" id="PTHR34512">
    <property type="entry name" value="CELL SURFACE PROTEIN"/>
    <property type="match status" value="1"/>
</dbReference>
<dbReference type="Gene3D" id="2.130.10.10">
    <property type="entry name" value="YVTN repeat-like/Quinoprotein amine dehydrogenase"/>
    <property type="match status" value="1"/>
</dbReference>
<dbReference type="InterPro" id="IPR011047">
    <property type="entry name" value="Quinoprotein_ADH-like_sf"/>
</dbReference>
<evidence type="ECO:0000313" key="4">
    <source>
        <dbReference type="Proteomes" id="UP001057580"/>
    </source>
</evidence>
<dbReference type="RefSeq" id="WP_260592199.1">
    <property type="nucleotide sequence ID" value="NZ_CP104003.1"/>
</dbReference>
<dbReference type="KEGG" id="ssai:N0B31_13760"/>
<dbReference type="InterPro" id="IPR015943">
    <property type="entry name" value="WD40/YVTN_repeat-like_dom_sf"/>
</dbReference>
<gene>
    <name evidence="3" type="ORF">N0B31_13760</name>
</gene>
<accession>A0A9E7R035</accession>
<dbReference type="InterPro" id="IPR002372">
    <property type="entry name" value="PQQ_rpt_dom"/>
</dbReference>